<dbReference type="InterPro" id="IPR001173">
    <property type="entry name" value="Glyco_trans_2-like"/>
</dbReference>
<protein>
    <submittedName>
        <fullName evidence="6">Glycosyltransferase</fullName>
    </submittedName>
</protein>
<dbReference type="PANTHER" id="PTHR43630">
    <property type="entry name" value="POLY-BETA-1,6-N-ACETYL-D-GLUCOSAMINE SYNTHASE"/>
    <property type="match status" value="1"/>
</dbReference>
<accession>A0ABS8EIP6</accession>
<sequence>MLSICIITIIIIYLSLMIWLNIGFNKVESFSLQDLSNETKFSIVIPFRNEAEMLPQLLQSIVNLNYKKTYFEIVFVDDDSNDSSIRLINESLKNTTIDFNIINNIRSSNSPKKDAITTAIKYAKYDWIITTDADCILPKYWLDCYDEFIQTQTCIAIAGPVKFIGSSSFFTRFQIMDTLSLQAATIGGFGQKKPFLCNGANFAYQISAFNTVNGFDGNTSIASGDDIFLLEKFIKFQKENVHYLKSDKAIVTTAVNTNLKALINQRLRWASKTVNYKAWLPRIIGLIVFITNFSIITLIPLTLFYLISLKTALLIFLIKASIDLLLLFKASRFFKQEPILLSYVFASLLYPFFNSYIAITSSFTSYQWKGRTFKTVKR</sequence>
<dbReference type="EMBL" id="JAFMPT010000001">
    <property type="protein sequence ID" value="MCC1483079.1"/>
    <property type="molecule type" value="Genomic_DNA"/>
</dbReference>
<evidence type="ECO:0000256" key="2">
    <source>
        <dbReference type="ARBA" id="ARBA00022676"/>
    </source>
</evidence>
<name>A0ABS8EIP6_9FLAO</name>
<keyword evidence="7" id="KW-1185">Reference proteome</keyword>
<proteinExistence type="inferred from homology"/>
<evidence type="ECO:0000256" key="4">
    <source>
        <dbReference type="SAM" id="Phobius"/>
    </source>
</evidence>
<keyword evidence="2" id="KW-0328">Glycosyltransferase</keyword>
<dbReference type="PANTHER" id="PTHR43630:SF1">
    <property type="entry name" value="POLY-BETA-1,6-N-ACETYL-D-GLUCOSAMINE SYNTHASE"/>
    <property type="match status" value="1"/>
</dbReference>
<evidence type="ECO:0000313" key="7">
    <source>
        <dbReference type="Proteomes" id="UP000778797"/>
    </source>
</evidence>
<feature type="transmembrane region" description="Helical" evidence="4">
    <location>
        <begin position="283"/>
        <end position="305"/>
    </location>
</feature>
<keyword evidence="3" id="KW-0808">Transferase</keyword>
<dbReference type="Proteomes" id="UP000778797">
    <property type="component" value="Unassembled WGS sequence"/>
</dbReference>
<dbReference type="Pfam" id="PF00535">
    <property type="entry name" value="Glycos_transf_2"/>
    <property type="match status" value="1"/>
</dbReference>
<feature type="transmembrane region" description="Helical" evidence="4">
    <location>
        <begin position="311"/>
        <end position="328"/>
    </location>
</feature>
<evidence type="ECO:0000256" key="3">
    <source>
        <dbReference type="ARBA" id="ARBA00022679"/>
    </source>
</evidence>
<evidence type="ECO:0000313" key="6">
    <source>
        <dbReference type="EMBL" id="MCC1483079.1"/>
    </source>
</evidence>
<comment type="similarity">
    <text evidence="1">Belongs to the glycosyltransferase 2 family.</text>
</comment>
<dbReference type="Gene3D" id="3.90.550.10">
    <property type="entry name" value="Spore Coat Polysaccharide Biosynthesis Protein SpsA, Chain A"/>
    <property type="match status" value="1"/>
</dbReference>
<evidence type="ECO:0000259" key="5">
    <source>
        <dbReference type="Pfam" id="PF00535"/>
    </source>
</evidence>
<dbReference type="InterPro" id="IPR029044">
    <property type="entry name" value="Nucleotide-diphossugar_trans"/>
</dbReference>
<reference evidence="7" key="1">
    <citation type="submission" date="2021-03" db="EMBL/GenBank/DDBJ databases">
        <title>Genome of Cognatishimia sp. F0-27.</title>
        <authorList>
            <person name="Ping X."/>
        </authorList>
    </citation>
    <scope>NUCLEOTIDE SEQUENCE [LARGE SCALE GENOMIC DNA]</scope>
    <source>
        <strain evidence="7">E313</strain>
    </source>
</reference>
<reference evidence="7" key="2">
    <citation type="submission" date="2023-07" db="EMBL/GenBank/DDBJ databases">
        <title>Genome of Winogradskyella sp. E313.</title>
        <authorList>
            <person name="Zhou Y."/>
        </authorList>
    </citation>
    <scope>NUCLEOTIDE SEQUENCE [LARGE SCALE GENOMIC DNA]</scope>
    <source>
        <strain evidence="7">E313</strain>
    </source>
</reference>
<evidence type="ECO:0000256" key="1">
    <source>
        <dbReference type="ARBA" id="ARBA00006739"/>
    </source>
</evidence>
<keyword evidence="4" id="KW-0812">Transmembrane</keyword>
<feature type="domain" description="Glycosyltransferase 2-like" evidence="5">
    <location>
        <begin position="42"/>
        <end position="204"/>
    </location>
</feature>
<dbReference type="SUPFAM" id="SSF53448">
    <property type="entry name" value="Nucleotide-diphospho-sugar transferases"/>
    <property type="match status" value="1"/>
</dbReference>
<comment type="caution">
    <text evidence="6">The sequence shown here is derived from an EMBL/GenBank/DDBJ whole genome shotgun (WGS) entry which is preliminary data.</text>
</comment>
<gene>
    <name evidence="6" type="ORF">J1C55_00625</name>
</gene>
<feature type="transmembrane region" description="Helical" evidence="4">
    <location>
        <begin position="340"/>
        <end position="359"/>
    </location>
</feature>
<keyword evidence="4" id="KW-0472">Membrane</keyword>
<feature type="transmembrane region" description="Helical" evidence="4">
    <location>
        <begin position="6"/>
        <end position="24"/>
    </location>
</feature>
<organism evidence="6 7">
    <name type="scientific">Winogradskyella immobilis</name>
    <dbReference type="NCBI Taxonomy" id="2816852"/>
    <lineage>
        <taxon>Bacteria</taxon>
        <taxon>Pseudomonadati</taxon>
        <taxon>Bacteroidota</taxon>
        <taxon>Flavobacteriia</taxon>
        <taxon>Flavobacteriales</taxon>
        <taxon>Flavobacteriaceae</taxon>
        <taxon>Winogradskyella</taxon>
    </lineage>
</organism>
<keyword evidence="4" id="KW-1133">Transmembrane helix</keyword>